<evidence type="ECO:0000259" key="12">
    <source>
        <dbReference type="PROSITE" id="PS51379"/>
    </source>
</evidence>
<dbReference type="FunFam" id="3.30.160.60:FF:000325">
    <property type="entry name" value="ZFP90 zinc finger protein"/>
    <property type="match status" value="1"/>
</dbReference>
<feature type="domain" description="C2H2-type" evidence="11">
    <location>
        <begin position="5"/>
        <end position="38"/>
    </location>
</feature>
<protein>
    <submittedName>
        <fullName evidence="13">Zinc finger protein 85</fullName>
    </submittedName>
</protein>
<dbReference type="EMBL" id="HBUF01604369">
    <property type="protein sequence ID" value="CAG6777148.1"/>
    <property type="molecule type" value="Transcribed_RNA"/>
</dbReference>
<keyword evidence="6" id="KW-0805">Transcription regulation</keyword>
<dbReference type="GO" id="GO:0008270">
    <property type="term" value="F:zinc ion binding"/>
    <property type="evidence" value="ECO:0007669"/>
    <property type="project" value="UniProtKB-KW"/>
</dbReference>
<dbReference type="EMBL" id="HBUF01082526">
    <property type="protein sequence ID" value="CAG6633378.1"/>
    <property type="molecule type" value="Transcribed_RNA"/>
</dbReference>
<dbReference type="GO" id="GO:0005634">
    <property type="term" value="C:nucleus"/>
    <property type="evidence" value="ECO:0007669"/>
    <property type="project" value="UniProtKB-SubCell"/>
</dbReference>
<keyword evidence="3" id="KW-0677">Repeat</keyword>
<evidence type="ECO:0000256" key="1">
    <source>
        <dbReference type="ARBA" id="ARBA00004123"/>
    </source>
</evidence>
<evidence type="ECO:0000259" key="11">
    <source>
        <dbReference type="PROSITE" id="PS50157"/>
    </source>
</evidence>
<dbReference type="InterPro" id="IPR013087">
    <property type="entry name" value="Znf_C2H2_type"/>
</dbReference>
<keyword evidence="4 10" id="KW-0863">Zinc-finger</keyword>
<dbReference type="SUPFAM" id="SSF57667">
    <property type="entry name" value="beta-beta-alpha zinc fingers"/>
    <property type="match status" value="5"/>
</dbReference>
<feature type="domain" description="C2H2-type" evidence="11">
    <location>
        <begin position="504"/>
        <end position="531"/>
    </location>
</feature>
<evidence type="ECO:0000256" key="2">
    <source>
        <dbReference type="ARBA" id="ARBA00022723"/>
    </source>
</evidence>
<dbReference type="PROSITE" id="PS00028">
    <property type="entry name" value="ZINC_FINGER_C2H2_1"/>
    <property type="match status" value="10"/>
</dbReference>
<keyword evidence="9" id="KW-0539">Nucleus</keyword>
<evidence type="ECO:0000256" key="4">
    <source>
        <dbReference type="ARBA" id="ARBA00022771"/>
    </source>
</evidence>
<evidence type="ECO:0000256" key="3">
    <source>
        <dbReference type="ARBA" id="ARBA00022737"/>
    </source>
</evidence>
<dbReference type="Pfam" id="PF00096">
    <property type="entry name" value="zf-C2H2"/>
    <property type="match status" value="7"/>
</dbReference>
<dbReference type="GO" id="GO:0000981">
    <property type="term" value="F:DNA-binding transcription factor activity, RNA polymerase II-specific"/>
    <property type="evidence" value="ECO:0007669"/>
    <property type="project" value="TreeGrafter"/>
</dbReference>
<dbReference type="PANTHER" id="PTHR24408:SF58">
    <property type="entry name" value="TRANSCRIPTION FACTOR (TFIIIA), PUTATIVE (AFU_ORTHOLOGUE AFUA_1G05150)-RELATED"/>
    <property type="match status" value="1"/>
</dbReference>
<evidence type="ECO:0000313" key="13">
    <source>
        <dbReference type="EMBL" id="CAG6777147.1"/>
    </source>
</evidence>
<dbReference type="EMBL" id="HBUF01425599">
    <property type="protein sequence ID" value="CAG6741353.1"/>
    <property type="molecule type" value="Transcribed_RNA"/>
</dbReference>
<dbReference type="EMBL" id="HBUF01238038">
    <property type="protein sequence ID" value="CAG6675903.1"/>
    <property type="molecule type" value="Transcribed_RNA"/>
</dbReference>
<name>A0A8D9F501_9HEMI</name>
<dbReference type="SMART" id="SM00355">
    <property type="entry name" value="ZnF_C2H2"/>
    <property type="match status" value="13"/>
</dbReference>
<evidence type="ECO:0000256" key="9">
    <source>
        <dbReference type="ARBA" id="ARBA00023242"/>
    </source>
</evidence>
<dbReference type="EMBL" id="HBUF01604368">
    <property type="protein sequence ID" value="CAG6777147.1"/>
    <property type="molecule type" value="Transcribed_RNA"/>
</dbReference>
<dbReference type="PROSITE" id="PS50157">
    <property type="entry name" value="ZINC_FINGER_C2H2_2"/>
    <property type="match status" value="9"/>
</dbReference>
<evidence type="ECO:0000256" key="7">
    <source>
        <dbReference type="ARBA" id="ARBA00023125"/>
    </source>
</evidence>
<evidence type="ECO:0000256" key="5">
    <source>
        <dbReference type="ARBA" id="ARBA00022833"/>
    </source>
</evidence>
<keyword evidence="2" id="KW-0479">Metal-binding</keyword>
<sequence length="543" mass="63610">MHTTFTCDYCHHQFSQKRTLKIHMKIEHGTLIHYNEGMCWFTCPICCNKLYHQAQDLNHHVQKRHSSQTIYPHLNKVTRMEDVTYSCLVCKQPTLLSKRCSVHKKKTLSRKTEGKNTNTPLLTCWYCNQKFEAKSILCAHIQIEHGCVLFSNPDLVWYACHICRDRLYMRTQDIVKHLRNIHEELNVQIEDNVVKSLQDVCSSCVKCGTMCVLTKTCPKHKLKVKTGADEYLNSNVPSECGHHDASIDKCHSCQRCQFSSNECHQLWEHMFSEHKSKGNALLCNLCVNVRVPIKNATVLQRHMRHIHKKLVKLQITPRHDDLKEKCKILMDGSEMFKCPECGALLKNVWSLREHIMIHTGERPHICQICNKSFRNRGKLNVHGKRVHEQVRPHQCKYCGRTFSDSSNLTVHIRTHTDEKKYMCELCGAEFKQWASLYNHKFTHNNVKFKCTYCEKVYNNPSNLQRHMKSHTDDSLYICEVCGKDFGTSRYLKRHKDTHNTVNTFVCEVCNAGFKVKKHLTQHYKTHSIFIPPEQYNPCHRNVY</sequence>
<evidence type="ECO:0000256" key="6">
    <source>
        <dbReference type="ARBA" id="ARBA00023015"/>
    </source>
</evidence>
<dbReference type="InterPro" id="IPR036236">
    <property type="entry name" value="Znf_C2H2_sf"/>
</dbReference>
<dbReference type="AlphaFoldDB" id="A0A8D9F501"/>
<accession>A0A8D9F501</accession>
<evidence type="ECO:0000256" key="8">
    <source>
        <dbReference type="ARBA" id="ARBA00023163"/>
    </source>
</evidence>
<dbReference type="InterPro" id="IPR017896">
    <property type="entry name" value="4Fe4S_Fe-S-bd"/>
</dbReference>
<feature type="domain" description="C2H2-type" evidence="11">
    <location>
        <begin position="364"/>
        <end position="392"/>
    </location>
</feature>
<keyword evidence="5" id="KW-0862">Zinc</keyword>
<organism evidence="13">
    <name type="scientific">Cacopsylla melanoneura</name>
    <dbReference type="NCBI Taxonomy" id="428564"/>
    <lineage>
        <taxon>Eukaryota</taxon>
        <taxon>Metazoa</taxon>
        <taxon>Ecdysozoa</taxon>
        <taxon>Arthropoda</taxon>
        <taxon>Hexapoda</taxon>
        <taxon>Insecta</taxon>
        <taxon>Pterygota</taxon>
        <taxon>Neoptera</taxon>
        <taxon>Paraneoptera</taxon>
        <taxon>Hemiptera</taxon>
        <taxon>Sternorrhyncha</taxon>
        <taxon>Psylloidea</taxon>
        <taxon>Psyllidae</taxon>
        <taxon>Psyllinae</taxon>
        <taxon>Cacopsylla</taxon>
    </lineage>
</organism>
<feature type="domain" description="C2H2-type" evidence="11">
    <location>
        <begin position="448"/>
        <end position="475"/>
    </location>
</feature>
<feature type="domain" description="C2H2-type" evidence="11">
    <location>
        <begin position="421"/>
        <end position="448"/>
    </location>
</feature>
<dbReference type="FunFam" id="3.30.160.60:FF:000446">
    <property type="entry name" value="Zinc finger protein"/>
    <property type="match status" value="1"/>
</dbReference>
<comment type="subcellular location">
    <subcellularLocation>
        <location evidence="1">Nucleus</location>
    </subcellularLocation>
</comment>
<dbReference type="FunFam" id="3.30.160.60:FF:000624">
    <property type="entry name" value="zinc finger protein 697"/>
    <property type="match status" value="1"/>
</dbReference>
<keyword evidence="7" id="KW-0238">DNA-binding</keyword>
<feature type="domain" description="C2H2-type" evidence="11">
    <location>
        <begin position="476"/>
        <end position="503"/>
    </location>
</feature>
<keyword evidence="8" id="KW-0804">Transcription</keyword>
<dbReference type="PROSITE" id="PS51379">
    <property type="entry name" value="4FE4S_FER_2"/>
    <property type="match status" value="1"/>
</dbReference>
<proteinExistence type="predicted"/>
<dbReference type="Gene3D" id="3.30.160.60">
    <property type="entry name" value="Classic Zinc Finger"/>
    <property type="match status" value="9"/>
</dbReference>
<feature type="domain" description="C2H2-type" evidence="11">
    <location>
        <begin position="336"/>
        <end position="363"/>
    </location>
</feature>
<reference evidence="13" key="1">
    <citation type="submission" date="2021-05" db="EMBL/GenBank/DDBJ databases">
        <authorList>
            <person name="Alioto T."/>
            <person name="Alioto T."/>
            <person name="Gomez Garrido J."/>
        </authorList>
    </citation>
    <scope>NUCLEOTIDE SEQUENCE</scope>
</reference>
<evidence type="ECO:0000256" key="10">
    <source>
        <dbReference type="PROSITE-ProRule" id="PRU00042"/>
    </source>
</evidence>
<dbReference type="PANTHER" id="PTHR24408">
    <property type="entry name" value="ZINC FINGER PROTEIN"/>
    <property type="match status" value="1"/>
</dbReference>
<dbReference type="GO" id="GO:0043565">
    <property type="term" value="F:sequence-specific DNA binding"/>
    <property type="evidence" value="ECO:0007669"/>
    <property type="project" value="TreeGrafter"/>
</dbReference>
<feature type="domain" description="C2H2-type" evidence="11">
    <location>
        <begin position="41"/>
        <end position="70"/>
    </location>
</feature>
<feature type="domain" description="4Fe-4S ferredoxin-type" evidence="12">
    <location>
        <begin position="194"/>
        <end position="227"/>
    </location>
</feature>
<feature type="domain" description="C2H2-type" evidence="11">
    <location>
        <begin position="393"/>
        <end position="420"/>
    </location>
</feature>